<comment type="caution">
    <text evidence="1">The sequence shown here is derived from an EMBL/GenBank/DDBJ whole genome shotgun (WGS) entry which is preliminary data.</text>
</comment>
<dbReference type="EMBL" id="CAJJDN010000051">
    <property type="protein sequence ID" value="CAD8087264.1"/>
    <property type="molecule type" value="Genomic_DNA"/>
</dbReference>
<keyword evidence="2" id="KW-1185">Reference proteome</keyword>
<sequence length="76" mass="9490">MQKSQIQWLELYCIIQLIVDQQIVFNCFYKKEQILNLNFKRRYTFDKSALLKHHEYYQYLICEGANRQHQNYIVKR</sequence>
<name>A0A8S1NKU2_9CILI</name>
<gene>
    <name evidence="1" type="ORF">PSON_ATCC_30995.1.T0510093</name>
</gene>
<reference evidence="1" key="1">
    <citation type="submission" date="2021-01" db="EMBL/GenBank/DDBJ databases">
        <authorList>
            <consortium name="Genoscope - CEA"/>
            <person name="William W."/>
        </authorList>
    </citation>
    <scope>NUCLEOTIDE SEQUENCE</scope>
</reference>
<organism evidence="1 2">
    <name type="scientific">Paramecium sonneborni</name>
    <dbReference type="NCBI Taxonomy" id="65129"/>
    <lineage>
        <taxon>Eukaryota</taxon>
        <taxon>Sar</taxon>
        <taxon>Alveolata</taxon>
        <taxon>Ciliophora</taxon>
        <taxon>Intramacronucleata</taxon>
        <taxon>Oligohymenophorea</taxon>
        <taxon>Peniculida</taxon>
        <taxon>Parameciidae</taxon>
        <taxon>Paramecium</taxon>
    </lineage>
</organism>
<dbReference type="Proteomes" id="UP000692954">
    <property type="component" value="Unassembled WGS sequence"/>
</dbReference>
<evidence type="ECO:0000313" key="1">
    <source>
        <dbReference type="EMBL" id="CAD8087264.1"/>
    </source>
</evidence>
<proteinExistence type="predicted"/>
<evidence type="ECO:0000313" key="2">
    <source>
        <dbReference type="Proteomes" id="UP000692954"/>
    </source>
</evidence>
<protein>
    <submittedName>
        <fullName evidence="1">Uncharacterized protein</fullName>
    </submittedName>
</protein>
<accession>A0A8S1NKU2</accession>
<dbReference type="AlphaFoldDB" id="A0A8S1NKU2"/>